<keyword evidence="5" id="KW-1185">Reference proteome</keyword>
<dbReference type="GO" id="GO:0009312">
    <property type="term" value="P:oligosaccharide biosynthetic process"/>
    <property type="evidence" value="ECO:0007669"/>
    <property type="project" value="InterPro"/>
</dbReference>
<accession>A0A1G4Y9K5</accession>
<dbReference type="GO" id="GO:0032259">
    <property type="term" value="P:methylation"/>
    <property type="evidence" value="ECO:0007669"/>
    <property type="project" value="UniProtKB-KW"/>
</dbReference>
<proteinExistence type="predicted"/>
<dbReference type="OrthoDB" id="116799at2"/>
<dbReference type="Gene3D" id="3.40.50.150">
    <property type="entry name" value="Vaccinia Virus protein VP39"/>
    <property type="match status" value="1"/>
</dbReference>
<evidence type="ECO:0000313" key="5">
    <source>
        <dbReference type="Proteomes" id="UP000198981"/>
    </source>
</evidence>
<evidence type="ECO:0000256" key="3">
    <source>
        <dbReference type="ARBA" id="ARBA00022691"/>
    </source>
</evidence>
<dbReference type="EMBL" id="FMUH01000003">
    <property type="protein sequence ID" value="SCX50141.1"/>
    <property type="molecule type" value="Genomic_DNA"/>
</dbReference>
<dbReference type="PANTHER" id="PTHR43464">
    <property type="entry name" value="METHYLTRANSFERASE"/>
    <property type="match status" value="1"/>
</dbReference>
<dbReference type="InterPro" id="IPR029063">
    <property type="entry name" value="SAM-dependent_MTases_sf"/>
</dbReference>
<keyword evidence="3" id="KW-0949">S-adenosyl-L-methionine</keyword>
<dbReference type="InterPro" id="IPR008715">
    <property type="entry name" value="SAM-MeTfrase_NodS-like"/>
</dbReference>
<dbReference type="Proteomes" id="UP000198981">
    <property type="component" value="Unassembled WGS sequence"/>
</dbReference>
<dbReference type="STRING" id="1960309.SAMN03159343_2348"/>
<dbReference type="Pfam" id="PF05401">
    <property type="entry name" value="NodS"/>
    <property type="match status" value="1"/>
</dbReference>
<evidence type="ECO:0000313" key="4">
    <source>
        <dbReference type="EMBL" id="SCX50141.1"/>
    </source>
</evidence>
<reference evidence="5" key="1">
    <citation type="submission" date="2016-10" db="EMBL/GenBank/DDBJ databases">
        <authorList>
            <person name="Varghese N."/>
            <person name="Submissions S."/>
        </authorList>
    </citation>
    <scope>NUCLEOTIDE SEQUENCE [LARGE SCALE GENOMIC DNA]</scope>
    <source>
        <strain evidence="5">DSM 45722</strain>
    </source>
</reference>
<keyword evidence="2" id="KW-0808">Transferase</keyword>
<dbReference type="AlphaFoldDB" id="A0A1G4Y9K5"/>
<organism evidence="4 5">
    <name type="scientific">Klenkia marina</name>
    <dbReference type="NCBI Taxonomy" id="1960309"/>
    <lineage>
        <taxon>Bacteria</taxon>
        <taxon>Bacillati</taxon>
        <taxon>Actinomycetota</taxon>
        <taxon>Actinomycetes</taxon>
        <taxon>Geodermatophilales</taxon>
        <taxon>Geodermatophilaceae</taxon>
        <taxon>Klenkia</taxon>
    </lineage>
</organism>
<gene>
    <name evidence="4" type="ORF">SAMN03159343_2348</name>
</gene>
<dbReference type="GO" id="GO:0008757">
    <property type="term" value="F:S-adenosylmethionine-dependent methyltransferase activity"/>
    <property type="evidence" value="ECO:0007669"/>
    <property type="project" value="InterPro"/>
</dbReference>
<dbReference type="RefSeq" id="WP_092804148.1">
    <property type="nucleotide sequence ID" value="NZ_FMUH01000003.1"/>
</dbReference>
<evidence type="ECO:0000256" key="1">
    <source>
        <dbReference type="ARBA" id="ARBA00022603"/>
    </source>
</evidence>
<dbReference type="SUPFAM" id="SSF53335">
    <property type="entry name" value="S-adenosyl-L-methionine-dependent methyltransferases"/>
    <property type="match status" value="1"/>
</dbReference>
<name>A0A1G4Y9K5_9ACTN</name>
<keyword evidence="1" id="KW-0489">Methyltransferase</keyword>
<dbReference type="PANTHER" id="PTHR43464:SF19">
    <property type="entry name" value="UBIQUINONE BIOSYNTHESIS O-METHYLTRANSFERASE, MITOCHONDRIAL"/>
    <property type="match status" value="1"/>
</dbReference>
<sequence>MTLPPTYFDDLYAAAEDPWSLRTRWYERRKYALTAGVLPRERYAEGLEVGCSVGELTAHLAPRCDRFTAWDASTAAVATAATRNPGVAVERRVVPVDRLPEVDLLVLSEVLYYLSPADLAALLDQVRTAVRPGGTLLAVHWRHPVADYPQTGDAVHAALRAALDWPRVAGHEEPDFLLECWVRGDNARAASVAAAEDLW</sequence>
<protein>
    <submittedName>
        <fullName evidence="4">Nodulation protein S (NodS)</fullName>
    </submittedName>
</protein>
<evidence type="ECO:0000256" key="2">
    <source>
        <dbReference type="ARBA" id="ARBA00022679"/>
    </source>
</evidence>